<dbReference type="EMBL" id="BKCJ011810403">
    <property type="protein sequence ID" value="GFD54797.1"/>
    <property type="molecule type" value="Genomic_DNA"/>
</dbReference>
<organism evidence="1">
    <name type="scientific">Tanacetum cinerariifolium</name>
    <name type="common">Dalmatian daisy</name>
    <name type="synonym">Chrysanthemum cinerariifolium</name>
    <dbReference type="NCBI Taxonomy" id="118510"/>
    <lineage>
        <taxon>Eukaryota</taxon>
        <taxon>Viridiplantae</taxon>
        <taxon>Streptophyta</taxon>
        <taxon>Embryophyta</taxon>
        <taxon>Tracheophyta</taxon>
        <taxon>Spermatophyta</taxon>
        <taxon>Magnoliopsida</taxon>
        <taxon>eudicotyledons</taxon>
        <taxon>Gunneridae</taxon>
        <taxon>Pentapetalae</taxon>
        <taxon>asterids</taxon>
        <taxon>campanulids</taxon>
        <taxon>Asterales</taxon>
        <taxon>Asteraceae</taxon>
        <taxon>Asteroideae</taxon>
        <taxon>Anthemideae</taxon>
        <taxon>Anthemidinae</taxon>
        <taxon>Tanacetum</taxon>
    </lineage>
</organism>
<dbReference type="AlphaFoldDB" id="A0A699X515"/>
<sequence>MPNEQLHGKAFFQVFDGGRDRRLCDVELARGFGDAAALHRGDEILELSQVVRGHCYLEIGEPSDQILRVILRCSQRRRNKQFPAH</sequence>
<accession>A0A699X515</accession>
<comment type="caution">
    <text evidence="1">The sequence shown here is derived from an EMBL/GenBank/DDBJ whole genome shotgun (WGS) entry which is preliminary data.</text>
</comment>
<evidence type="ECO:0000313" key="1">
    <source>
        <dbReference type="EMBL" id="GFD54797.1"/>
    </source>
</evidence>
<proteinExistence type="predicted"/>
<name>A0A699X515_TANCI</name>
<protein>
    <submittedName>
        <fullName evidence="1">Uncharacterized protein</fullName>
    </submittedName>
</protein>
<reference evidence="1" key="1">
    <citation type="journal article" date="2019" name="Sci. Rep.">
        <title>Draft genome of Tanacetum cinerariifolium, the natural source of mosquito coil.</title>
        <authorList>
            <person name="Yamashiro T."/>
            <person name="Shiraishi A."/>
            <person name="Satake H."/>
            <person name="Nakayama K."/>
        </authorList>
    </citation>
    <scope>NUCLEOTIDE SEQUENCE</scope>
</reference>
<gene>
    <name evidence="1" type="ORF">Tci_926766</name>
</gene>